<feature type="compositionally biased region" description="Low complexity" evidence="4">
    <location>
        <begin position="266"/>
        <end position="286"/>
    </location>
</feature>
<evidence type="ECO:0000313" key="7">
    <source>
        <dbReference type="Proteomes" id="UP001430356"/>
    </source>
</evidence>
<evidence type="ECO:0000259" key="5">
    <source>
        <dbReference type="PROSITE" id="PS50020"/>
    </source>
</evidence>
<dbReference type="SUPFAM" id="SSF51045">
    <property type="entry name" value="WW domain"/>
    <property type="match status" value="4"/>
</dbReference>
<dbReference type="Pfam" id="PF00397">
    <property type="entry name" value="WW"/>
    <property type="match status" value="4"/>
</dbReference>
<evidence type="ECO:0000256" key="1">
    <source>
        <dbReference type="ARBA" id="ARBA00004496"/>
    </source>
</evidence>
<evidence type="ECO:0000313" key="6">
    <source>
        <dbReference type="EMBL" id="KAK7196065.1"/>
    </source>
</evidence>
<dbReference type="Gene3D" id="2.20.70.10">
    <property type="match status" value="5"/>
</dbReference>
<dbReference type="PANTHER" id="PTHR14791">
    <property type="entry name" value="BOMB/KIRA PROTEINS"/>
    <property type="match status" value="1"/>
</dbReference>
<keyword evidence="7" id="KW-1185">Reference proteome</keyword>
<feature type="compositionally biased region" description="Polar residues" evidence="4">
    <location>
        <begin position="488"/>
        <end position="499"/>
    </location>
</feature>
<accession>A0AAW0EQS3</accession>
<dbReference type="AlphaFoldDB" id="A0AAW0EQS3"/>
<feature type="compositionally biased region" description="Low complexity" evidence="4">
    <location>
        <begin position="438"/>
        <end position="450"/>
    </location>
</feature>
<dbReference type="InterPro" id="IPR036020">
    <property type="entry name" value="WW_dom_sf"/>
</dbReference>
<evidence type="ECO:0000256" key="4">
    <source>
        <dbReference type="SAM" id="MobiDB-lite"/>
    </source>
</evidence>
<comment type="caution">
    <text evidence="6">The sequence shown here is derived from an EMBL/GenBank/DDBJ whole genome shotgun (WGS) entry which is preliminary data.</text>
</comment>
<dbReference type="PROSITE" id="PS01159">
    <property type="entry name" value="WW_DOMAIN_1"/>
    <property type="match status" value="4"/>
</dbReference>
<organism evidence="6 7">
    <name type="scientific">Novymonas esmeraldas</name>
    <dbReference type="NCBI Taxonomy" id="1808958"/>
    <lineage>
        <taxon>Eukaryota</taxon>
        <taxon>Discoba</taxon>
        <taxon>Euglenozoa</taxon>
        <taxon>Kinetoplastea</taxon>
        <taxon>Metakinetoplastina</taxon>
        <taxon>Trypanosomatida</taxon>
        <taxon>Trypanosomatidae</taxon>
        <taxon>Novymonas</taxon>
    </lineage>
</organism>
<dbReference type="GO" id="GO:0005737">
    <property type="term" value="C:cytoplasm"/>
    <property type="evidence" value="ECO:0007669"/>
    <property type="project" value="UniProtKB-SubCell"/>
</dbReference>
<feature type="domain" description="WW" evidence="5">
    <location>
        <begin position="586"/>
        <end position="614"/>
    </location>
</feature>
<feature type="domain" description="WW" evidence="5">
    <location>
        <begin position="516"/>
        <end position="550"/>
    </location>
</feature>
<dbReference type="CDD" id="cd00201">
    <property type="entry name" value="WW"/>
    <property type="match status" value="4"/>
</dbReference>
<name>A0AAW0EQS3_9TRYP</name>
<dbReference type="EMBL" id="JAECZO010000067">
    <property type="protein sequence ID" value="KAK7196065.1"/>
    <property type="molecule type" value="Genomic_DNA"/>
</dbReference>
<feature type="region of interest" description="Disordered" evidence="4">
    <location>
        <begin position="543"/>
        <end position="586"/>
    </location>
</feature>
<feature type="domain" description="WW" evidence="5">
    <location>
        <begin position="612"/>
        <end position="646"/>
    </location>
</feature>
<feature type="compositionally biased region" description="Low complexity" evidence="4">
    <location>
        <begin position="308"/>
        <end position="323"/>
    </location>
</feature>
<feature type="domain" description="WW" evidence="5">
    <location>
        <begin position="458"/>
        <end position="492"/>
    </location>
</feature>
<comment type="subcellular location">
    <subcellularLocation>
        <location evidence="1">Cytoplasm</location>
    </subcellularLocation>
</comment>
<protein>
    <submittedName>
        <fullName evidence="6">WW domain containing protein</fullName>
    </submittedName>
</protein>
<reference evidence="6 7" key="1">
    <citation type="journal article" date="2021" name="MBio">
        <title>A New Model Trypanosomatid, Novymonas esmeraldas: Genomic Perception of Its 'Candidatus Pandoraea novymonadis' Endosymbiont.</title>
        <authorList>
            <person name="Zakharova A."/>
            <person name="Saura A."/>
            <person name="Butenko A."/>
            <person name="Podesvova L."/>
            <person name="Warmusova S."/>
            <person name="Kostygov A.Y."/>
            <person name="Nenarokova A."/>
            <person name="Lukes J."/>
            <person name="Opperdoes F.R."/>
            <person name="Yurchenko V."/>
        </authorList>
    </citation>
    <scope>NUCLEOTIDE SEQUENCE [LARGE SCALE GENOMIC DNA]</scope>
    <source>
        <strain evidence="6 7">E262AT.01</strain>
    </source>
</reference>
<feature type="compositionally biased region" description="Low complexity" evidence="4">
    <location>
        <begin position="547"/>
        <end position="566"/>
    </location>
</feature>
<feature type="region of interest" description="Disordered" evidence="4">
    <location>
        <begin position="432"/>
        <end position="499"/>
    </location>
</feature>
<feature type="region of interest" description="Disordered" evidence="4">
    <location>
        <begin position="246"/>
        <end position="323"/>
    </location>
</feature>
<keyword evidence="2" id="KW-0963">Cytoplasm</keyword>
<keyword evidence="3" id="KW-0597">Phosphoprotein</keyword>
<dbReference type="PROSITE" id="PS50020">
    <property type="entry name" value="WW_DOMAIN_2"/>
    <property type="match status" value="4"/>
</dbReference>
<proteinExistence type="predicted"/>
<dbReference type="PANTHER" id="PTHR14791:SF29">
    <property type="entry name" value="PROTEIN KIBRA"/>
    <property type="match status" value="1"/>
</dbReference>
<sequence>MHLLVDGDYLLTGFRPTSDDEVKAAVDRLMAAVEQQLLQPAGAGTAATSIISRIIFFSSALLGGLEAEARACLVSSLRRLRFQTHVMETVRGRAGTPVDAALCTKLLQLTLLSGGGGGAAAAHAVCLVAPQAYLATALELLASRESCEVVFAAYAGDEVAEEMLGYASARYGATGGVATMPKGDGVAYLPSTQAAIAALALVHEQERGRLSIAALTELSALQTRLQQQLSSNGNGAIVAMPKAQHAAAPPVDAPHTAAPLSAAQPTVATAPAPSSASDDGSCADSCGVDDRSEHLPPPPSVPNTAMRPQQQQQQQQLQPWLQPSPATAAESLFESGTLRVTTTATSPPALQFASPPTAEPPSSMPPLERAAAAALGEPVASTTLPAEWALLYDPVRLRHYYACTDTTGRTRSTWQHPLGAHKQQELEAQVHVWRASKSPSQQQSQQQSQPQPQPQPSGALPDGWEERTHPQTGRIFYVDHRSKKTTWERPSNPSSAATTNIASVAKHVVAGGTGAAELPAPWEACVDPQSGRTFYVNHDTKSTTWHPPSAVPSSASSAASVPTTAAAPPPPLPPNGHANTGGDRDWVPRVDVATGRTFYVNEKTRQTRWTPPTSAAPWEARVDPQSGRTFYVNHDTKTTSWQPPTL</sequence>
<evidence type="ECO:0000256" key="3">
    <source>
        <dbReference type="ARBA" id="ARBA00022553"/>
    </source>
</evidence>
<feature type="region of interest" description="Disordered" evidence="4">
    <location>
        <begin position="346"/>
        <end position="368"/>
    </location>
</feature>
<gene>
    <name evidence="6" type="ORF">NESM_000540700</name>
</gene>
<dbReference type="SMART" id="SM00456">
    <property type="entry name" value="WW"/>
    <property type="match status" value="4"/>
</dbReference>
<evidence type="ECO:0000256" key="2">
    <source>
        <dbReference type="ARBA" id="ARBA00022490"/>
    </source>
</evidence>
<dbReference type="InterPro" id="IPR001202">
    <property type="entry name" value="WW_dom"/>
</dbReference>
<dbReference type="InterPro" id="IPR051105">
    <property type="entry name" value="WWC/KIBRA_Hippo_Reg"/>
</dbReference>
<dbReference type="Proteomes" id="UP001430356">
    <property type="component" value="Unassembled WGS sequence"/>
</dbReference>